<reference evidence="1" key="1">
    <citation type="submission" date="2018-05" db="EMBL/GenBank/DDBJ databases">
        <authorList>
            <person name="Lanie J.A."/>
            <person name="Ng W.-L."/>
            <person name="Kazmierczak K.M."/>
            <person name="Andrzejewski T.M."/>
            <person name="Davidsen T.M."/>
            <person name="Wayne K.J."/>
            <person name="Tettelin H."/>
            <person name="Glass J.I."/>
            <person name="Rusch D."/>
            <person name="Podicherti R."/>
            <person name="Tsui H.-C.T."/>
            <person name="Winkler M.E."/>
        </authorList>
    </citation>
    <scope>NUCLEOTIDE SEQUENCE</scope>
</reference>
<proteinExistence type="predicted"/>
<gene>
    <name evidence="1" type="ORF">METZ01_LOCUS406592</name>
</gene>
<evidence type="ECO:0000313" key="1">
    <source>
        <dbReference type="EMBL" id="SVD53738.1"/>
    </source>
</evidence>
<protein>
    <submittedName>
        <fullName evidence="1">Uncharacterized protein</fullName>
    </submittedName>
</protein>
<name>A0A382W6G9_9ZZZZ</name>
<feature type="non-terminal residue" evidence="1">
    <location>
        <position position="30"/>
    </location>
</feature>
<dbReference type="EMBL" id="UINC01157000">
    <property type="protein sequence ID" value="SVD53738.1"/>
    <property type="molecule type" value="Genomic_DNA"/>
</dbReference>
<dbReference type="AlphaFoldDB" id="A0A382W6G9"/>
<sequence>MEAFANQYNIKNKFLSVDQMLSGVELDAVA</sequence>
<accession>A0A382W6G9</accession>
<organism evidence="1">
    <name type="scientific">marine metagenome</name>
    <dbReference type="NCBI Taxonomy" id="408172"/>
    <lineage>
        <taxon>unclassified sequences</taxon>
        <taxon>metagenomes</taxon>
        <taxon>ecological metagenomes</taxon>
    </lineage>
</organism>